<dbReference type="InterPro" id="IPR043313">
    <property type="entry name" value="LRMDA"/>
</dbReference>
<evidence type="ECO:0000256" key="1">
    <source>
        <dbReference type="SAM" id="MobiDB-lite"/>
    </source>
</evidence>
<feature type="region of interest" description="Disordered" evidence="1">
    <location>
        <begin position="165"/>
        <end position="220"/>
    </location>
</feature>
<keyword evidence="3" id="KW-1185">Reference proteome</keyword>
<name>A0A078AWD6_STYLE</name>
<dbReference type="PANTHER" id="PTHR46282">
    <property type="entry name" value="LEUCINE-RICH MELANOCYTE DIFFERENTIATION-ASSOCIATED PROTEIN"/>
    <property type="match status" value="1"/>
</dbReference>
<sequence length="257" mass="29036">MQSNGKIIERKKDLLSIGESEEINSAAQSKASSIVEIDLAYNQLSNAGGLDVFPNIKILILDHNDFTSIVSLPSLQKLETLSLSYNAIRDQESFLFQVSQKFPSLRHLNVMKNPMNPMFDSEEKYEVFRATVKIWLPSLITLDGTDFASNQDMIKQKQKEIESKKQKVVQQESKKPQKTQLTSIPEEKAARAADKKKAGNGDDLLNDLKKNAAGGKGKGTFEFNQRAYKKYHSSRSLLERILKSHSEGNRFIRNDDL</sequence>
<dbReference type="AlphaFoldDB" id="A0A078AWD6"/>
<evidence type="ECO:0000313" key="3">
    <source>
        <dbReference type="Proteomes" id="UP000039865"/>
    </source>
</evidence>
<accession>A0A078AWD6</accession>
<feature type="compositionally biased region" description="Basic and acidic residues" evidence="1">
    <location>
        <begin position="185"/>
        <end position="210"/>
    </location>
</feature>
<gene>
    <name evidence="2" type="primary">Contig10544.g11261</name>
    <name evidence="2" type="ORF">STYLEM_15554</name>
</gene>
<protein>
    <submittedName>
        <fullName evidence="2">Cation channel family protein</fullName>
    </submittedName>
</protein>
<dbReference type="OrthoDB" id="1517790at2759"/>
<dbReference type="Gene3D" id="3.80.10.10">
    <property type="entry name" value="Ribonuclease Inhibitor"/>
    <property type="match status" value="1"/>
</dbReference>
<organism evidence="2 3">
    <name type="scientific">Stylonychia lemnae</name>
    <name type="common">Ciliate</name>
    <dbReference type="NCBI Taxonomy" id="5949"/>
    <lineage>
        <taxon>Eukaryota</taxon>
        <taxon>Sar</taxon>
        <taxon>Alveolata</taxon>
        <taxon>Ciliophora</taxon>
        <taxon>Intramacronucleata</taxon>
        <taxon>Spirotrichea</taxon>
        <taxon>Stichotrichia</taxon>
        <taxon>Sporadotrichida</taxon>
        <taxon>Oxytrichidae</taxon>
        <taxon>Stylonychinae</taxon>
        <taxon>Stylonychia</taxon>
    </lineage>
</organism>
<dbReference type="InterPro" id="IPR032675">
    <property type="entry name" value="LRR_dom_sf"/>
</dbReference>
<proteinExistence type="predicted"/>
<evidence type="ECO:0000313" key="2">
    <source>
        <dbReference type="EMBL" id="CDW86459.1"/>
    </source>
</evidence>
<dbReference type="InterPro" id="IPR001611">
    <property type="entry name" value="Leu-rich_rpt"/>
</dbReference>
<dbReference type="EMBL" id="CCKQ01014664">
    <property type="protein sequence ID" value="CDW86459.1"/>
    <property type="molecule type" value="Genomic_DNA"/>
</dbReference>
<reference evidence="2 3" key="1">
    <citation type="submission" date="2014-06" db="EMBL/GenBank/DDBJ databases">
        <authorList>
            <person name="Swart Estienne"/>
        </authorList>
    </citation>
    <scope>NUCLEOTIDE SEQUENCE [LARGE SCALE GENOMIC DNA]</scope>
    <source>
        <strain evidence="2 3">130c</strain>
    </source>
</reference>
<dbReference type="OMA" id="MMNNESA"/>
<dbReference type="PANTHER" id="PTHR46282:SF1">
    <property type="entry name" value="LEUCINE-RICH REPEAT-CONTAINING PROTEIN 72-LIKE"/>
    <property type="match status" value="1"/>
</dbReference>
<dbReference type="SUPFAM" id="SSF52058">
    <property type="entry name" value="L domain-like"/>
    <property type="match status" value="1"/>
</dbReference>
<dbReference type="PROSITE" id="PS51450">
    <property type="entry name" value="LRR"/>
    <property type="match status" value="2"/>
</dbReference>
<dbReference type="InParanoid" id="A0A078AWD6"/>
<dbReference type="Pfam" id="PF13516">
    <property type="entry name" value="LRR_6"/>
    <property type="match status" value="1"/>
</dbReference>
<dbReference type="Proteomes" id="UP000039865">
    <property type="component" value="Unassembled WGS sequence"/>
</dbReference>